<reference evidence="3 4" key="1">
    <citation type="submission" date="2012-02" db="EMBL/GenBank/DDBJ databases">
        <title>Improved High-Quality Draft genome of Joostella marina DSM 19592.</title>
        <authorList>
            <consortium name="US DOE Joint Genome Institute (JGI-PGF)"/>
            <person name="Lucas S."/>
            <person name="Copeland A."/>
            <person name="Lapidus A."/>
            <person name="Bruce D."/>
            <person name="Goodwin L."/>
            <person name="Pitluck S."/>
            <person name="Peters L."/>
            <person name="Chertkov O."/>
            <person name="Ovchinnikova G."/>
            <person name="Kyrpides N."/>
            <person name="Mavromatis K."/>
            <person name="Detter J.C."/>
            <person name="Han C."/>
            <person name="Land M."/>
            <person name="Hauser L."/>
            <person name="Markowitz V."/>
            <person name="Cheng J.-F."/>
            <person name="Hugenholtz P."/>
            <person name="Woyke T."/>
            <person name="Wu D."/>
            <person name="Tindall B."/>
            <person name="Brambilla E."/>
            <person name="Klenk H.-P."/>
            <person name="Eisen J.A."/>
        </authorList>
    </citation>
    <scope>NUCLEOTIDE SEQUENCE [LARGE SCALE GENOMIC DNA]</scope>
    <source>
        <strain evidence="3 4">DSM 19592</strain>
    </source>
</reference>
<feature type="transmembrane region" description="Helical" evidence="1">
    <location>
        <begin position="100"/>
        <end position="122"/>
    </location>
</feature>
<evidence type="ECO:0000313" key="4">
    <source>
        <dbReference type="Proteomes" id="UP000004690"/>
    </source>
</evidence>
<dbReference type="RefSeq" id="WP_008612985.1">
    <property type="nucleotide sequence ID" value="NZ_JH651379.1"/>
</dbReference>
<gene>
    <name evidence="3" type="ORF">JoomaDRAFT_2520</name>
</gene>
<organism evidence="3 4">
    <name type="scientific">Galbibacter orientalis DSM 19592</name>
    <dbReference type="NCBI Taxonomy" id="926559"/>
    <lineage>
        <taxon>Bacteria</taxon>
        <taxon>Pseudomonadati</taxon>
        <taxon>Bacteroidota</taxon>
        <taxon>Flavobacteriia</taxon>
        <taxon>Flavobacteriales</taxon>
        <taxon>Flavobacteriaceae</taxon>
        <taxon>Galbibacter</taxon>
    </lineage>
</organism>
<evidence type="ECO:0000256" key="1">
    <source>
        <dbReference type="SAM" id="Phobius"/>
    </source>
</evidence>
<dbReference type="AlphaFoldDB" id="I3C7A6"/>
<protein>
    <recommendedName>
        <fullName evidence="5">DUF4129 domain-containing protein</fullName>
    </recommendedName>
</protein>
<name>I3C7A6_9FLAO</name>
<keyword evidence="1" id="KW-1133">Transmembrane helix</keyword>
<evidence type="ECO:0008006" key="5">
    <source>
        <dbReference type="Google" id="ProtNLM"/>
    </source>
</evidence>
<keyword evidence="1" id="KW-0812">Transmembrane</keyword>
<keyword evidence="2" id="KW-0732">Signal</keyword>
<evidence type="ECO:0000313" key="3">
    <source>
        <dbReference type="EMBL" id="EIJ39499.1"/>
    </source>
</evidence>
<dbReference type="EMBL" id="JH651379">
    <property type="protein sequence ID" value="EIJ39499.1"/>
    <property type="molecule type" value="Genomic_DNA"/>
</dbReference>
<accession>I3C7A6</accession>
<dbReference type="STRING" id="926559.JoomaDRAFT_2520"/>
<feature type="signal peptide" evidence="2">
    <location>
        <begin position="1"/>
        <end position="23"/>
    </location>
</feature>
<dbReference type="eggNOG" id="ENOG50303CZ">
    <property type="taxonomic scope" value="Bacteria"/>
</dbReference>
<evidence type="ECO:0000256" key="2">
    <source>
        <dbReference type="SAM" id="SignalP"/>
    </source>
</evidence>
<keyword evidence="4" id="KW-1185">Reference proteome</keyword>
<dbReference type="HOGENOM" id="CLU_083272_1_0_10"/>
<dbReference type="OrthoDB" id="5491447at2"/>
<proteinExistence type="predicted"/>
<feature type="chain" id="PRO_5003668914" description="DUF4129 domain-containing protein" evidence="2">
    <location>
        <begin position="24"/>
        <end position="249"/>
    </location>
</feature>
<keyword evidence="1" id="KW-0472">Membrane</keyword>
<dbReference type="Proteomes" id="UP000004690">
    <property type="component" value="Unassembled WGS sequence"/>
</dbReference>
<sequence length="249" mass="29851">MRLKRLLFFLLFLTLTFSFGQTAANKKSIGDTLTIDRNSAIEKRSYTEDFKDNYTAEKYQYEVDAAPNGWFSRLKQWFKDLFIKLFQLNNDVEANKLIDIISRIVYLLIIIVVIYIIVKAILNKEGRWIFGRYSDKKSLNIQDIEANIHKTDFKTLIEQASKEENYRLAIRYYYLWLLKELSEREYIDYDVEKTNSDYINELNDASLKTKFSYTSYLYNYIWYGEFPIEKLAYTEAVDRFENLLNLVRK</sequence>